<evidence type="ECO:0000313" key="3">
    <source>
        <dbReference type="Proteomes" id="UP000652761"/>
    </source>
</evidence>
<proteinExistence type="inferred from homology"/>
<organism evidence="2 3">
    <name type="scientific">Colocasia esculenta</name>
    <name type="common">Wild taro</name>
    <name type="synonym">Arum esculentum</name>
    <dbReference type="NCBI Taxonomy" id="4460"/>
    <lineage>
        <taxon>Eukaryota</taxon>
        <taxon>Viridiplantae</taxon>
        <taxon>Streptophyta</taxon>
        <taxon>Embryophyta</taxon>
        <taxon>Tracheophyta</taxon>
        <taxon>Spermatophyta</taxon>
        <taxon>Magnoliopsida</taxon>
        <taxon>Liliopsida</taxon>
        <taxon>Araceae</taxon>
        <taxon>Aroideae</taxon>
        <taxon>Colocasieae</taxon>
        <taxon>Colocasia</taxon>
    </lineage>
</organism>
<dbReference type="Pfam" id="PF00657">
    <property type="entry name" value="Lipase_GDSL"/>
    <property type="match status" value="1"/>
</dbReference>
<dbReference type="OrthoDB" id="1600564at2759"/>
<reference evidence="2" key="1">
    <citation type="submission" date="2017-07" db="EMBL/GenBank/DDBJ databases">
        <title>Taro Niue Genome Assembly and Annotation.</title>
        <authorList>
            <person name="Atibalentja N."/>
            <person name="Keating K."/>
            <person name="Fields C.J."/>
        </authorList>
    </citation>
    <scope>NUCLEOTIDE SEQUENCE</scope>
    <source>
        <strain evidence="2">Niue_2</strain>
        <tissue evidence="2">Leaf</tissue>
    </source>
</reference>
<dbReference type="InterPro" id="IPR050592">
    <property type="entry name" value="GDSL_lipolytic_enzyme"/>
</dbReference>
<comment type="similarity">
    <text evidence="1">Belongs to the 'GDSL' lipolytic enzyme family.</text>
</comment>
<evidence type="ECO:0000313" key="2">
    <source>
        <dbReference type="EMBL" id="MQL87202.1"/>
    </source>
</evidence>
<sequence>MFKANYPPYGRDFTTCRPTGRFCDGKRVTDFTGKHIDIFASSFSGEEHSISHIIMCKLDVLGVVCDHHLQRLKQILSHKALPLGKQPEFYKECQAKLIRAEGEGKAGAILAGAMHLVSTGNGDYTSNLQKRYTRDKFSSLLLSSSFATFVKDNGDPSHDPYILHQFRRLIHQQAMHGRCREDLYGLVGRRIGVSRRCRRWAASAPISLFGHEGRNTCIAQFNADAEAFNRDLNATVNRLSSELPGLTFVVLDIYQPLMASPSKHGFTEVRKGSCGTGTSRMLVLCSFTEDVKECSRMDPG</sequence>
<protein>
    <submittedName>
        <fullName evidence="2">Uncharacterized protein</fullName>
    </submittedName>
</protein>
<dbReference type="InterPro" id="IPR001087">
    <property type="entry name" value="GDSL"/>
</dbReference>
<name>A0A843ULT9_COLES</name>
<dbReference type="AlphaFoldDB" id="A0A843ULT9"/>
<dbReference type="Proteomes" id="UP000652761">
    <property type="component" value="Unassembled WGS sequence"/>
</dbReference>
<accession>A0A843ULT9</accession>
<dbReference type="Gene3D" id="3.40.50.1110">
    <property type="entry name" value="SGNH hydrolase"/>
    <property type="match status" value="1"/>
</dbReference>
<dbReference type="PANTHER" id="PTHR45642">
    <property type="entry name" value="GDSL ESTERASE/LIPASE EXL3"/>
    <property type="match status" value="1"/>
</dbReference>
<dbReference type="EMBL" id="NMUH01000960">
    <property type="protein sequence ID" value="MQL87202.1"/>
    <property type="molecule type" value="Genomic_DNA"/>
</dbReference>
<dbReference type="InterPro" id="IPR036514">
    <property type="entry name" value="SGNH_hydro_sf"/>
</dbReference>
<gene>
    <name evidence="2" type="ORF">Taro_019745</name>
</gene>
<comment type="caution">
    <text evidence="2">The sequence shown here is derived from an EMBL/GenBank/DDBJ whole genome shotgun (WGS) entry which is preliminary data.</text>
</comment>
<evidence type="ECO:0000256" key="1">
    <source>
        <dbReference type="ARBA" id="ARBA00008668"/>
    </source>
</evidence>
<dbReference type="GO" id="GO:0016788">
    <property type="term" value="F:hydrolase activity, acting on ester bonds"/>
    <property type="evidence" value="ECO:0007669"/>
    <property type="project" value="InterPro"/>
</dbReference>
<keyword evidence="3" id="KW-1185">Reference proteome</keyword>
<dbReference type="PANTHER" id="PTHR45642:SF35">
    <property type="entry name" value="GDSL ESTERASE_LIPASE APG"/>
    <property type="match status" value="1"/>
</dbReference>